<evidence type="ECO:0000313" key="3">
    <source>
        <dbReference type="Proteomes" id="UP000448575"/>
    </source>
</evidence>
<keyword evidence="3" id="KW-1185">Reference proteome</keyword>
<dbReference type="RefSeq" id="WP_161025183.1">
    <property type="nucleotide sequence ID" value="NZ_WWCJ01000005.1"/>
</dbReference>
<feature type="transmembrane region" description="Helical" evidence="1">
    <location>
        <begin position="112"/>
        <end position="129"/>
    </location>
</feature>
<keyword evidence="1" id="KW-0812">Transmembrane</keyword>
<accession>A0A6N9HFX6</accession>
<proteinExistence type="predicted"/>
<dbReference type="EMBL" id="WWCJ01000005">
    <property type="protein sequence ID" value="MYN02187.1"/>
    <property type="molecule type" value="Genomic_DNA"/>
</dbReference>
<dbReference type="AlphaFoldDB" id="A0A6N9HFX6"/>
<gene>
    <name evidence="2" type="ORF">GTP41_08725</name>
</gene>
<feature type="transmembrane region" description="Helical" evidence="1">
    <location>
        <begin position="141"/>
        <end position="160"/>
    </location>
</feature>
<keyword evidence="1" id="KW-1133">Transmembrane helix</keyword>
<sequence>MKKLVWKFKWFWDDADHTFERWLEQKAREGLHLKRVHAMRMLFAFERGQPAAVNYRIDFRLTRADAHYLQLFEDAGWQRVDEQLGWQFWRAPAGTARTTEIFTDAESMGRKYKYLIGLFVVPLLLQLPYTVKHLSSGRPGLIAMVVGLHALCFYCVARLVKRLRSLRSPGA</sequence>
<evidence type="ECO:0000256" key="1">
    <source>
        <dbReference type="SAM" id="Phobius"/>
    </source>
</evidence>
<dbReference type="Proteomes" id="UP000448575">
    <property type="component" value="Unassembled WGS sequence"/>
</dbReference>
<organism evidence="2 3">
    <name type="scientific">Pseudoduganella guangdongensis</name>
    <dbReference type="NCBI Taxonomy" id="2692179"/>
    <lineage>
        <taxon>Bacteria</taxon>
        <taxon>Pseudomonadati</taxon>
        <taxon>Pseudomonadota</taxon>
        <taxon>Betaproteobacteria</taxon>
        <taxon>Burkholderiales</taxon>
        <taxon>Oxalobacteraceae</taxon>
        <taxon>Telluria group</taxon>
        <taxon>Pseudoduganella</taxon>
    </lineage>
</organism>
<protein>
    <submittedName>
        <fullName evidence="2">DUF2812 domain-containing protein</fullName>
    </submittedName>
</protein>
<reference evidence="2 3" key="1">
    <citation type="submission" date="2019-12" db="EMBL/GenBank/DDBJ databases">
        <title>Novel species isolated from a subtropical stream in China.</title>
        <authorList>
            <person name="Lu H."/>
        </authorList>
    </citation>
    <scope>NUCLEOTIDE SEQUENCE [LARGE SCALE GENOMIC DNA]</scope>
    <source>
        <strain evidence="2 3">DS3</strain>
    </source>
</reference>
<evidence type="ECO:0000313" key="2">
    <source>
        <dbReference type="EMBL" id="MYN02187.1"/>
    </source>
</evidence>
<comment type="caution">
    <text evidence="2">The sequence shown here is derived from an EMBL/GenBank/DDBJ whole genome shotgun (WGS) entry which is preliminary data.</text>
</comment>
<dbReference type="InterPro" id="IPR021359">
    <property type="entry name" value="DUF2812"/>
</dbReference>
<name>A0A6N9HFX6_9BURK</name>
<dbReference type="Pfam" id="PF11193">
    <property type="entry name" value="DUF2812"/>
    <property type="match status" value="1"/>
</dbReference>
<keyword evidence="1" id="KW-0472">Membrane</keyword>